<accession>A0A6J4IP95</accession>
<dbReference type="PANTHER" id="PTHR37817:SF1">
    <property type="entry name" value="N-ACETYLTRANSFERASE EIS"/>
    <property type="match status" value="1"/>
</dbReference>
<dbReference type="AlphaFoldDB" id="A0A6J4IP95"/>
<evidence type="ECO:0000259" key="1">
    <source>
        <dbReference type="PROSITE" id="PS51186"/>
    </source>
</evidence>
<dbReference type="Gene3D" id="3.30.1050.10">
    <property type="entry name" value="SCP2 sterol-binding domain"/>
    <property type="match status" value="1"/>
</dbReference>
<sequence>MSVEIRALSSDELPQLMDQLSYAFVNNSRLAERGPDDDPPILPEWSTCAIVDGRLATSFAAFPFRVRLNGRSTAMAGITMVSTNPEFRRRGLLRSVMTQALAEERDRGQAIAILWASMGAIYQRFGFGSATTHVSYDADRTQLAFNSGERSPGRVQLMPLAEARPILQAVYKEFATPRNLLIQRAGGMWDVRLRETPGHRNYFGVYFDEADVPSGYVQFQLTTEQVDRGPDQVLTVSDLIGLDAQAYRGIWEFLAAHDLVYRVRWDRVPEDDAAPLLLQEPRQLGRRTRDGVWMRVTDVESALAQRRYGDSGVLTLAVRDELCPWNSGVFAIDAGGDEAAVTRATSSTDADLTVDAASLAVLLSGHRSATQLARAGLIDATGPAALRIADRLFATDYAPWCADGF</sequence>
<organism evidence="2">
    <name type="scientific">uncultured Acidimicrobiales bacterium</name>
    <dbReference type="NCBI Taxonomy" id="310071"/>
    <lineage>
        <taxon>Bacteria</taxon>
        <taxon>Bacillati</taxon>
        <taxon>Actinomycetota</taxon>
        <taxon>Acidimicrobiia</taxon>
        <taxon>Acidimicrobiales</taxon>
        <taxon>environmental samples</taxon>
    </lineage>
</organism>
<dbReference type="InterPro" id="IPR025559">
    <property type="entry name" value="Eis_dom"/>
</dbReference>
<dbReference type="EMBL" id="CADCTF010000118">
    <property type="protein sequence ID" value="CAA9255740.1"/>
    <property type="molecule type" value="Genomic_DNA"/>
</dbReference>
<dbReference type="InterPro" id="IPR000182">
    <property type="entry name" value="GNAT_dom"/>
</dbReference>
<name>A0A6J4IP95_9ACTN</name>
<feature type="domain" description="N-acetyltransferase" evidence="1">
    <location>
        <begin position="3"/>
        <end position="148"/>
    </location>
</feature>
<protein>
    <recommendedName>
        <fullName evidence="1">N-acetyltransferase domain-containing protein</fullName>
    </recommendedName>
</protein>
<dbReference type="GO" id="GO:0030649">
    <property type="term" value="P:aminoglycoside antibiotic catabolic process"/>
    <property type="evidence" value="ECO:0007669"/>
    <property type="project" value="TreeGrafter"/>
</dbReference>
<dbReference type="Pfam" id="PF13527">
    <property type="entry name" value="Acetyltransf_9"/>
    <property type="match status" value="1"/>
</dbReference>
<dbReference type="PROSITE" id="PS51186">
    <property type="entry name" value="GNAT"/>
    <property type="match status" value="1"/>
</dbReference>
<dbReference type="InterPro" id="IPR041380">
    <property type="entry name" value="Acetyltransf_17"/>
</dbReference>
<dbReference type="InterPro" id="IPR016181">
    <property type="entry name" value="Acyl_CoA_acyltransferase"/>
</dbReference>
<dbReference type="Pfam" id="PF13530">
    <property type="entry name" value="SCP2_2"/>
    <property type="match status" value="1"/>
</dbReference>
<dbReference type="InterPro" id="IPR036527">
    <property type="entry name" value="SCP2_sterol-bd_dom_sf"/>
</dbReference>
<proteinExistence type="predicted"/>
<reference evidence="2" key="1">
    <citation type="submission" date="2020-02" db="EMBL/GenBank/DDBJ databases">
        <authorList>
            <person name="Meier V. D."/>
        </authorList>
    </citation>
    <scope>NUCLEOTIDE SEQUENCE</scope>
    <source>
        <strain evidence="2">AVDCRST_MAG50</strain>
    </source>
</reference>
<evidence type="ECO:0000313" key="2">
    <source>
        <dbReference type="EMBL" id="CAA9255740.1"/>
    </source>
</evidence>
<dbReference type="SUPFAM" id="SSF55718">
    <property type="entry name" value="SCP-like"/>
    <property type="match status" value="1"/>
</dbReference>
<dbReference type="Gene3D" id="3.40.630.30">
    <property type="match status" value="2"/>
</dbReference>
<dbReference type="GO" id="GO:0034069">
    <property type="term" value="F:aminoglycoside N-acetyltransferase activity"/>
    <property type="evidence" value="ECO:0007669"/>
    <property type="project" value="TreeGrafter"/>
</dbReference>
<dbReference type="InterPro" id="IPR051554">
    <property type="entry name" value="Acetyltransferase_Eis"/>
</dbReference>
<dbReference type="NCBIfam" id="NF002367">
    <property type="entry name" value="PRK01346.1-4"/>
    <property type="match status" value="1"/>
</dbReference>
<dbReference type="PANTHER" id="PTHR37817">
    <property type="entry name" value="N-ACETYLTRANSFERASE EIS"/>
    <property type="match status" value="1"/>
</dbReference>
<gene>
    <name evidence="2" type="ORF">AVDCRST_MAG50-2614</name>
</gene>
<dbReference type="Pfam" id="PF17668">
    <property type="entry name" value="Acetyltransf_17"/>
    <property type="match status" value="1"/>
</dbReference>
<dbReference type="SUPFAM" id="SSF55729">
    <property type="entry name" value="Acyl-CoA N-acyltransferases (Nat)"/>
    <property type="match status" value="1"/>
</dbReference>